<feature type="domain" description="SUF system FeS cluster assembly SufBD core" evidence="1">
    <location>
        <begin position="132"/>
        <end position="351"/>
    </location>
</feature>
<dbReference type="InterPro" id="IPR055346">
    <property type="entry name" value="Fe-S_cluster_assembly_SufBD"/>
</dbReference>
<dbReference type="EMBL" id="JACQPB010000034">
    <property type="protein sequence ID" value="MBI4210418.1"/>
    <property type="molecule type" value="Genomic_DNA"/>
</dbReference>
<evidence type="ECO:0000313" key="2">
    <source>
        <dbReference type="EMBL" id="MBI4210418.1"/>
    </source>
</evidence>
<dbReference type="PANTHER" id="PTHR43575:SF1">
    <property type="entry name" value="PROTEIN ABCI7, CHLOROPLASTIC"/>
    <property type="match status" value="1"/>
</dbReference>
<name>A0A8T3YN11_9ARCH</name>
<protein>
    <submittedName>
        <fullName evidence="2">SufD family Fe-S cluster assembly protein</fullName>
    </submittedName>
</protein>
<proteinExistence type="predicted"/>
<dbReference type="InterPro" id="IPR000825">
    <property type="entry name" value="SUF_FeS_clus_asmbl_SufBD_core"/>
</dbReference>
<dbReference type="PANTHER" id="PTHR43575">
    <property type="entry name" value="PROTEIN ABCI7, CHLOROPLASTIC"/>
    <property type="match status" value="1"/>
</dbReference>
<accession>A0A8T3YN11</accession>
<evidence type="ECO:0000259" key="1">
    <source>
        <dbReference type="Pfam" id="PF01458"/>
    </source>
</evidence>
<dbReference type="Pfam" id="PF01458">
    <property type="entry name" value="SUFBD_core"/>
    <property type="match status" value="1"/>
</dbReference>
<dbReference type="InterPro" id="IPR037284">
    <property type="entry name" value="SUF_FeS_clus_asmbl_SufBD_sf"/>
</dbReference>
<dbReference type="SUPFAM" id="SSF101960">
    <property type="entry name" value="Stabilizer of iron transporter SufD"/>
    <property type="match status" value="1"/>
</dbReference>
<dbReference type="Proteomes" id="UP000732298">
    <property type="component" value="Unassembled WGS sequence"/>
</dbReference>
<dbReference type="GO" id="GO:0016226">
    <property type="term" value="P:iron-sulfur cluster assembly"/>
    <property type="evidence" value="ECO:0007669"/>
    <property type="project" value="InterPro"/>
</dbReference>
<dbReference type="AlphaFoldDB" id="A0A8T3YN11"/>
<comment type="caution">
    <text evidence="2">The sequence shown here is derived from an EMBL/GenBank/DDBJ whole genome shotgun (WGS) entry which is preliminary data.</text>
</comment>
<sequence>MRKSAAAQAQEHRIAKEPEWMAAYRESNLAVFTEKPLRKSKYTSITRLEEIIAGNSGAVQPAPKIVHGKPTVLSIAEALYEIPELLRSILAAEEKPKDQFEGYINSHFNSGFVIVAGKEAGDITLRIEAPEGVCSKRFIIIEEGAECCIIEELAGHGTTLCSETVYLGKGAKATIARLHLGKGDSMAYQQCIAEEGASLVNSNAWLSGNLVRGNTANILNGPGASAMEYSALIGSGSQHFDINYSSIHRTQATDSHCIFKSAMKDSSSSVFDGMIRIQEGADKSNALLECHSIILGGEASSNQIPGLEIKTDDVKATHSATVSRIEEEELFYIQSRGIIREDAEKMVLRSFLESAVSMLPQKARERLVQEIELRT</sequence>
<gene>
    <name evidence="2" type="ORF">HY544_02850</name>
</gene>
<organism evidence="2 3">
    <name type="scientific">Candidatus Iainarchaeum sp</name>
    <dbReference type="NCBI Taxonomy" id="3101447"/>
    <lineage>
        <taxon>Archaea</taxon>
        <taxon>Candidatus Iainarchaeota</taxon>
        <taxon>Candidatus Iainarchaeia</taxon>
        <taxon>Candidatus Iainarchaeales</taxon>
        <taxon>Candidatus Iainarchaeaceae</taxon>
        <taxon>Candidatus Iainarchaeum</taxon>
    </lineage>
</organism>
<evidence type="ECO:0000313" key="3">
    <source>
        <dbReference type="Proteomes" id="UP000732298"/>
    </source>
</evidence>
<reference evidence="2" key="1">
    <citation type="submission" date="2020-07" db="EMBL/GenBank/DDBJ databases">
        <title>Huge and variable diversity of episymbiotic CPR bacteria and DPANN archaea in groundwater ecosystems.</title>
        <authorList>
            <person name="He C.Y."/>
            <person name="Keren R."/>
            <person name="Whittaker M."/>
            <person name="Farag I.F."/>
            <person name="Doudna J."/>
            <person name="Cate J.H.D."/>
            <person name="Banfield J.F."/>
        </authorList>
    </citation>
    <scope>NUCLEOTIDE SEQUENCE</scope>
    <source>
        <strain evidence="2">NC_groundwater_1296_Ag_S-0.2um_52_80</strain>
    </source>
</reference>